<name>A0A026WMP3_OOCBI</name>
<evidence type="ECO:0000313" key="2">
    <source>
        <dbReference type="Proteomes" id="UP000053097"/>
    </source>
</evidence>
<proteinExistence type="predicted"/>
<sequence>MESLRRRSVETIPHTYFLGSHGTSNRGFRFSSVPERGEHANGFEGLYRNFQIQFLLFLEMIGNKA</sequence>
<organism evidence="1 2">
    <name type="scientific">Ooceraea biroi</name>
    <name type="common">Clonal raider ant</name>
    <name type="synonym">Cerapachys biroi</name>
    <dbReference type="NCBI Taxonomy" id="2015173"/>
    <lineage>
        <taxon>Eukaryota</taxon>
        <taxon>Metazoa</taxon>
        <taxon>Ecdysozoa</taxon>
        <taxon>Arthropoda</taxon>
        <taxon>Hexapoda</taxon>
        <taxon>Insecta</taxon>
        <taxon>Pterygota</taxon>
        <taxon>Neoptera</taxon>
        <taxon>Endopterygota</taxon>
        <taxon>Hymenoptera</taxon>
        <taxon>Apocrita</taxon>
        <taxon>Aculeata</taxon>
        <taxon>Formicoidea</taxon>
        <taxon>Formicidae</taxon>
        <taxon>Dorylinae</taxon>
        <taxon>Ooceraea</taxon>
    </lineage>
</organism>
<accession>A0A026WMP3</accession>
<dbReference type="EMBL" id="KK107154">
    <property type="protein sequence ID" value="EZA56931.1"/>
    <property type="molecule type" value="Genomic_DNA"/>
</dbReference>
<evidence type="ECO:0000313" key="1">
    <source>
        <dbReference type="EMBL" id="EZA56931.1"/>
    </source>
</evidence>
<gene>
    <name evidence="1" type="ORF">X777_02782</name>
</gene>
<keyword evidence="2" id="KW-1185">Reference proteome</keyword>
<dbReference type="Proteomes" id="UP000053097">
    <property type="component" value="Unassembled WGS sequence"/>
</dbReference>
<dbReference type="AlphaFoldDB" id="A0A026WMP3"/>
<protein>
    <submittedName>
        <fullName evidence="1">Uncharacterized protein</fullName>
    </submittedName>
</protein>
<reference evidence="1 2" key="1">
    <citation type="journal article" date="2014" name="Curr. Biol.">
        <title>The genome of the clonal raider ant Cerapachys biroi.</title>
        <authorList>
            <person name="Oxley P.R."/>
            <person name="Ji L."/>
            <person name="Fetter-Pruneda I."/>
            <person name="McKenzie S.K."/>
            <person name="Li C."/>
            <person name="Hu H."/>
            <person name="Zhang G."/>
            <person name="Kronauer D.J."/>
        </authorList>
    </citation>
    <scope>NUCLEOTIDE SEQUENCE [LARGE SCALE GENOMIC DNA]</scope>
</reference>